<dbReference type="PANTHER" id="PTHR47967">
    <property type="entry name" value="OS07G0603500 PROTEIN-RELATED"/>
    <property type="match status" value="1"/>
</dbReference>
<evidence type="ECO:0000313" key="12">
    <source>
        <dbReference type="Proteomes" id="UP000594263"/>
    </source>
</evidence>
<keyword evidence="7" id="KW-0378">Hydrolase</keyword>
<keyword evidence="3" id="KW-0964">Secreted</keyword>
<dbReference type="InterPro" id="IPR034161">
    <property type="entry name" value="Pepsin-like_plant"/>
</dbReference>
<dbReference type="InterPro" id="IPR032799">
    <property type="entry name" value="TAXi_C"/>
</dbReference>
<dbReference type="Gene3D" id="2.40.70.10">
    <property type="entry name" value="Acid Proteases"/>
    <property type="match status" value="2"/>
</dbReference>
<dbReference type="GO" id="GO:0006508">
    <property type="term" value="P:proteolysis"/>
    <property type="evidence" value="ECO:0007669"/>
    <property type="project" value="UniProtKB-KW"/>
</dbReference>
<dbReference type="InterPro" id="IPR001969">
    <property type="entry name" value="Aspartic_peptidase_AS"/>
</dbReference>
<reference evidence="11" key="1">
    <citation type="submission" date="2021-01" db="UniProtKB">
        <authorList>
            <consortium name="EnsemblPlants"/>
        </authorList>
    </citation>
    <scope>IDENTIFICATION</scope>
</reference>
<evidence type="ECO:0000256" key="3">
    <source>
        <dbReference type="ARBA" id="ARBA00022525"/>
    </source>
</evidence>
<proteinExistence type="inferred from homology"/>
<evidence type="ECO:0000256" key="6">
    <source>
        <dbReference type="ARBA" id="ARBA00022750"/>
    </source>
</evidence>
<dbReference type="GO" id="GO:0004190">
    <property type="term" value="F:aspartic-type endopeptidase activity"/>
    <property type="evidence" value="ECO:0007669"/>
    <property type="project" value="UniProtKB-KW"/>
</dbReference>
<comment type="similarity">
    <text evidence="2">Belongs to the peptidase A1 family.</text>
</comment>
<dbReference type="FunFam" id="2.40.70.10:FF:000050">
    <property type="entry name" value="Aspartic proteinase CDR1"/>
    <property type="match status" value="1"/>
</dbReference>
<accession>A0A7N0T068</accession>
<evidence type="ECO:0000256" key="7">
    <source>
        <dbReference type="ARBA" id="ARBA00022801"/>
    </source>
</evidence>
<dbReference type="PANTHER" id="PTHR47967:SF128">
    <property type="entry name" value="ASPARTIC PROTEINASE CDR1-LIKE"/>
    <property type="match status" value="1"/>
</dbReference>
<keyword evidence="12" id="KW-1185">Reference proteome</keyword>
<dbReference type="Pfam" id="PF14543">
    <property type="entry name" value="TAXi_N"/>
    <property type="match status" value="1"/>
</dbReference>
<dbReference type="PROSITE" id="PS00141">
    <property type="entry name" value="ASP_PROTEASE"/>
    <property type="match status" value="2"/>
</dbReference>
<evidence type="ECO:0000256" key="8">
    <source>
        <dbReference type="ARBA" id="ARBA00023180"/>
    </source>
</evidence>
<dbReference type="InterPro" id="IPR021109">
    <property type="entry name" value="Peptidase_aspartic_dom_sf"/>
</dbReference>
<feature type="signal peptide" evidence="9">
    <location>
        <begin position="1"/>
        <end position="25"/>
    </location>
</feature>
<organism evidence="11 12">
    <name type="scientific">Kalanchoe fedtschenkoi</name>
    <name type="common">Lavender scallops</name>
    <name type="synonym">South American air plant</name>
    <dbReference type="NCBI Taxonomy" id="63787"/>
    <lineage>
        <taxon>Eukaryota</taxon>
        <taxon>Viridiplantae</taxon>
        <taxon>Streptophyta</taxon>
        <taxon>Embryophyta</taxon>
        <taxon>Tracheophyta</taxon>
        <taxon>Spermatophyta</taxon>
        <taxon>Magnoliopsida</taxon>
        <taxon>eudicotyledons</taxon>
        <taxon>Gunneridae</taxon>
        <taxon>Pentapetalae</taxon>
        <taxon>Saxifragales</taxon>
        <taxon>Crassulaceae</taxon>
        <taxon>Kalanchoe</taxon>
    </lineage>
</organism>
<dbReference type="InterPro" id="IPR033121">
    <property type="entry name" value="PEPTIDASE_A1"/>
</dbReference>
<evidence type="ECO:0000256" key="4">
    <source>
        <dbReference type="ARBA" id="ARBA00022670"/>
    </source>
</evidence>
<evidence type="ECO:0000256" key="5">
    <source>
        <dbReference type="ARBA" id="ARBA00022729"/>
    </source>
</evidence>
<feature type="domain" description="Peptidase A1" evidence="10">
    <location>
        <begin position="88"/>
        <end position="425"/>
    </location>
</feature>
<dbReference type="CDD" id="cd05476">
    <property type="entry name" value="pepsin_A_like_plant"/>
    <property type="match status" value="1"/>
</dbReference>
<dbReference type="InterPro" id="IPR032861">
    <property type="entry name" value="TAXi_N"/>
</dbReference>
<keyword evidence="5 9" id="KW-0732">Signal</keyword>
<dbReference type="AlphaFoldDB" id="A0A7N0T068"/>
<dbReference type="InterPro" id="IPR051708">
    <property type="entry name" value="Plant_Aspart_Prot_A1"/>
</dbReference>
<protein>
    <recommendedName>
        <fullName evidence="10">Peptidase A1 domain-containing protein</fullName>
    </recommendedName>
</protein>
<feature type="chain" id="PRO_5029493639" description="Peptidase A1 domain-containing protein" evidence="9">
    <location>
        <begin position="26"/>
        <end position="432"/>
    </location>
</feature>
<dbReference type="OMA" id="TYKTFSC"/>
<keyword evidence="6" id="KW-0064">Aspartyl protease</keyword>
<evidence type="ECO:0000259" key="10">
    <source>
        <dbReference type="PROSITE" id="PS51767"/>
    </source>
</evidence>
<evidence type="ECO:0000256" key="9">
    <source>
        <dbReference type="SAM" id="SignalP"/>
    </source>
</evidence>
<dbReference type="Proteomes" id="UP000594263">
    <property type="component" value="Unplaced"/>
</dbReference>
<sequence length="432" mass="46083">MAISRICMALSLFVSFSLLISLSAAKSRGFSAKMYHRDSQASPFYDPTLTPNERVRRSVARSIARANRFRLDNTNSPKSVITANHGEYLMNISLGTPPFPIVAIADTGSDLIWTQCAPCSNCYKQKLPLYNPKKSTTFREIACRSQACRAASRSGCTRDKSCGYSISYGDGSHTNGVVSSETITLGSTSAAPVKLSKYIFGCGFDNEGTFTGDGSGIIGLGGGPVSLVSQLGSQINGKFSYCLVPLGAEGDGTSPINFGKSAVVSGRGVVKTPLVKKNIETFYYLTLNGITVGNERVPFTGAYGSVEEGNIIIDSGTTLVLIPSDFYSQLESAVSKQITATPTQDPHGAFSLCYTDNGSFKPPSMTANWDGGDVRLNPFNTFVKISDELICFAFSPSDNVAIYGNLAQMNFLVGYDKVGGTVSFQPKDCAKA</sequence>
<dbReference type="Gramene" id="Kaladp0016s0189.1.v1.1">
    <property type="protein sequence ID" value="Kaladp0016s0189.1.v1.1.CDS.1"/>
    <property type="gene ID" value="Kaladp0016s0189.v1.1"/>
</dbReference>
<evidence type="ECO:0000313" key="11">
    <source>
        <dbReference type="EnsemblPlants" id="Kaladp0016s0189.1.v1.1.CDS.1"/>
    </source>
</evidence>
<keyword evidence="4" id="KW-0645">Protease</keyword>
<dbReference type="SUPFAM" id="SSF50630">
    <property type="entry name" value="Acid proteases"/>
    <property type="match status" value="1"/>
</dbReference>
<keyword evidence="8" id="KW-0325">Glycoprotein</keyword>
<name>A0A7N0T068_KALFE</name>
<comment type="subcellular location">
    <subcellularLocation>
        <location evidence="1">Secreted</location>
    </subcellularLocation>
</comment>
<dbReference type="GO" id="GO:0005576">
    <property type="term" value="C:extracellular region"/>
    <property type="evidence" value="ECO:0007669"/>
    <property type="project" value="UniProtKB-SubCell"/>
</dbReference>
<dbReference type="PROSITE" id="PS51767">
    <property type="entry name" value="PEPTIDASE_A1"/>
    <property type="match status" value="1"/>
</dbReference>
<dbReference type="Pfam" id="PF14541">
    <property type="entry name" value="TAXi_C"/>
    <property type="match status" value="1"/>
</dbReference>
<evidence type="ECO:0000256" key="1">
    <source>
        <dbReference type="ARBA" id="ARBA00004613"/>
    </source>
</evidence>
<dbReference type="EnsemblPlants" id="Kaladp0016s0189.1.v1.1">
    <property type="protein sequence ID" value="Kaladp0016s0189.1.v1.1.CDS.1"/>
    <property type="gene ID" value="Kaladp0016s0189.v1.1"/>
</dbReference>
<evidence type="ECO:0000256" key="2">
    <source>
        <dbReference type="ARBA" id="ARBA00007447"/>
    </source>
</evidence>
<dbReference type="FunFam" id="2.40.70.10:FF:000016">
    <property type="entry name" value="Probable aspartic protease At2g35615"/>
    <property type="match status" value="1"/>
</dbReference>